<keyword evidence="9" id="KW-1185">Reference proteome</keyword>
<proteinExistence type="inferred from homology"/>
<gene>
    <name evidence="8" type="ORF">MCHLDSM_01167</name>
</gene>
<feature type="transmembrane region" description="Helical" evidence="6">
    <location>
        <begin position="238"/>
        <end position="261"/>
    </location>
</feature>
<evidence type="ECO:0000256" key="6">
    <source>
        <dbReference type="SAM" id="Phobius"/>
    </source>
</evidence>
<dbReference type="EMBL" id="JYNL01000009">
    <property type="protein sequence ID" value="KMO82544.1"/>
    <property type="molecule type" value="Genomic_DNA"/>
</dbReference>
<dbReference type="Proteomes" id="UP000036513">
    <property type="component" value="Unassembled WGS sequence"/>
</dbReference>
<name>A0A0J6WIX9_9MYCO</name>
<evidence type="ECO:0000313" key="9">
    <source>
        <dbReference type="Proteomes" id="UP000036513"/>
    </source>
</evidence>
<dbReference type="Pfam" id="PF02683">
    <property type="entry name" value="DsbD_TM"/>
    <property type="match status" value="1"/>
</dbReference>
<evidence type="ECO:0000256" key="5">
    <source>
        <dbReference type="ARBA" id="ARBA00023136"/>
    </source>
</evidence>
<comment type="caution">
    <text evidence="8">The sequence shown here is derived from an EMBL/GenBank/DDBJ whole genome shotgun (WGS) entry which is preliminary data.</text>
</comment>
<dbReference type="GeneID" id="29696766"/>
<organism evidence="8 9">
    <name type="scientific">Mycolicibacterium chlorophenolicum</name>
    <dbReference type="NCBI Taxonomy" id="37916"/>
    <lineage>
        <taxon>Bacteria</taxon>
        <taxon>Bacillati</taxon>
        <taxon>Actinomycetota</taxon>
        <taxon>Actinomycetes</taxon>
        <taxon>Mycobacteriales</taxon>
        <taxon>Mycobacteriaceae</taxon>
        <taxon>Mycolicibacterium</taxon>
    </lineage>
</organism>
<protein>
    <submittedName>
        <fullName evidence="8">Cytochrome C biogenesis protein transmembrane region</fullName>
    </submittedName>
</protein>
<evidence type="ECO:0000256" key="1">
    <source>
        <dbReference type="ARBA" id="ARBA00004141"/>
    </source>
</evidence>
<dbReference type="InterPro" id="IPR051790">
    <property type="entry name" value="Cytochrome_c-biogenesis_DsbD"/>
</dbReference>
<dbReference type="PANTHER" id="PTHR31272:SF4">
    <property type="entry name" value="CYTOCHROME C-TYPE BIOGENESIS PROTEIN HI_1454-RELATED"/>
    <property type="match status" value="1"/>
</dbReference>
<dbReference type="STRING" id="37916.MCHLDSM_01167"/>
<dbReference type="GO" id="GO:0017004">
    <property type="term" value="P:cytochrome complex assembly"/>
    <property type="evidence" value="ECO:0007669"/>
    <property type="project" value="InterPro"/>
</dbReference>
<evidence type="ECO:0000256" key="4">
    <source>
        <dbReference type="ARBA" id="ARBA00022989"/>
    </source>
</evidence>
<comment type="subcellular location">
    <subcellularLocation>
        <location evidence="1">Membrane</location>
        <topology evidence="1">Multi-pass membrane protein</topology>
    </subcellularLocation>
</comment>
<keyword evidence="5 6" id="KW-0472">Membrane</keyword>
<dbReference type="PANTHER" id="PTHR31272">
    <property type="entry name" value="CYTOCHROME C-TYPE BIOGENESIS PROTEIN HI_1454-RELATED"/>
    <property type="match status" value="1"/>
</dbReference>
<sequence>MLDIGYLAAFLGGVLALLNPCNALLLPSFFAYAFSSPTMMVARTGVFYLGLAAVLVPLGAGTGGLAAILTEHRRVLIVAAGTVVIVFGLVQILGGGWTLAPVVRLQARMAQRSTWISTAGLGAAYGLAGFCSGPILGAVLTVAAAGAAPVRGGVLLAVYAAGMTAPLFLLTAAWQRFDLGHRKWLRGRAFQVGRLHLHTTSAIGGLLFVATGAVFVFFGGSTGIPAVDPRIALRGETAAAALAAHVPDTVVVLVVLAVAVLTLRCRRRHPRAGAADSTQPPDGRPAIVGGVEHSVRHTAVADPD</sequence>
<keyword evidence="4 6" id="KW-1133">Transmembrane helix</keyword>
<feature type="transmembrane region" description="Helical" evidence="6">
    <location>
        <begin position="75"/>
        <end position="100"/>
    </location>
</feature>
<feature type="transmembrane region" description="Helical" evidence="6">
    <location>
        <begin position="121"/>
        <end position="148"/>
    </location>
</feature>
<feature type="transmembrane region" description="Helical" evidence="6">
    <location>
        <begin position="195"/>
        <end position="218"/>
    </location>
</feature>
<comment type="similarity">
    <text evidence="2">Belongs to the DsbD family.</text>
</comment>
<dbReference type="RefSeq" id="WP_023363419.1">
    <property type="nucleotide sequence ID" value="NZ_JYNL01000009.1"/>
</dbReference>
<feature type="transmembrane region" description="Helical" evidence="6">
    <location>
        <begin position="154"/>
        <end position="174"/>
    </location>
</feature>
<keyword evidence="3 6" id="KW-0812">Transmembrane</keyword>
<evidence type="ECO:0000259" key="7">
    <source>
        <dbReference type="Pfam" id="PF02683"/>
    </source>
</evidence>
<evidence type="ECO:0000313" key="8">
    <source>
        <dbReference type="EMBL" id="KMO82544.1"/>
    </source>
</evidence>
<feature type="transmembrane region" description="Helical" evidence="6">
    <location>
        <begin position="6"/>
        <end position="34"/>
    </location>
</feature>
<reference evidence="8 9" key="1">
    <citation type="journal article" date="2015" name="Genome Biol. Evol.">
        <title>Characterization of Three Mycobacterium spp. with Potential Use in Bioremediation by Genome Sequencing and Comparative Genomics.</title>
        <authorList>
            <person name="Das S."/>
            <person name="Pettersson B.M."/>
            <person name="Behra P.R."/>
            <person name="Ramesh M."/>
            <person name="Dasgupta S."/>
            <person name="Bhattacharya A."/>
            <person name="Kirsebom L.A."/>
        </authorList>
    </citation>
    <scope>NUCLEOTIDE SEQUENCE [LARGE SCALE GENOMIC DNA]</scope>
    <source>
        <strain evidence="8 9">DSM 43826</strain>
    </source>
</reference>
<dbReference type="PATRIC" id="fig|37916.4.peg.1047"/>
<evidence type="ECO:0000256" key="2">
    <source>
        <dbReference type="ARBA" id="ARBA00006143"/>
    </source>
</evidence>
<feature type="domain" description="Cytochrome C biogenesis protein transmembrane" evidence="7">
    <location>
        <begin position="7"/>
        <end position="178"/>
    </location>
</feature>
<feature type="transmembrane region" description="Helical" evidence="6">
    <location>
        <begin position="46"/>
        <end position="69"/>
    </location>
</feature>
<evidence type="ECO:0000256" key="3">
    <source>
        <dbReference type="ARBA" id="ARBA00022692"/>
    </source>
</evidence>
<dbReference type="AlphaFoldDB" id="A0A0J6WIX9"/>
<accession>A0A0J6WIX9</accession>
<dbReference type="GO" id="GO:0016020">
    <property type="term" value="C:membrane"/>
    <property type="evidence" value="ECO:0007669"/>
    <property type="project" value="UniProtKB-SubCell"/>
</dbReference>
<dbReference type="InterPro" id="IPR003834">
    <property type="entry name" value="Cyt_c_assmbl_TM_dom"/>
</dbReference>